<dbReference type="VEuPathDB" id="VectorBase:ADIR002508"/>
<accession>A0A182N4E3</accession>
<name>A0A182N4E3_9DIPT</name>
<proteinExistence type="predicted"/>
<organism evidence="1 2">
    <name type="scientific">Anopheles dirus</name>
    <dbReference type="NCBI Taxonomy" id="7168"/>
    <lineage>
        <taxon>Eukaryota</taxon>
        <taxon>Metazoa</taxon>
        <taxon>Ecdysozoa</taxon>
        <taxon>Arthropoda</taxon>
        <taxon>Hexapoda</taxon>
        <taxon>Insecta</taxon>
        <taxon>Pterygota</taxon>
        <taxon>Neoptera</taxon>
        <taxon>Endopterygota</taxon>
        <taxon>Diptera</taxon>
        <taxon>Nematocera</taxon>
        <taxon>Culicoidea</taxon>
        <taxon>Culicidae</taxon>
        <taxon>Anophelinae</taxon>
        <taxon>Anopheles</taxon>
    </lineage>
</organism>
<evidence type="ECO:0000313" key="2">
    <source>
        <dbReference type="Proteomes" id="UP000075884"/>
    </source>
</evidence>
<dbReference type="AlphaFoldDB" id="A0A182N4E3"/>
<dbReference type="EnsemblMetazoa" id="ADIR002508-RA">
    <property type="protein sequence ID" value="ADIR002508-PA"/>
    <property type="gene ID" value="ADIR002508"/>
</dbReference>
<sequence length="40" mass="4675">MPAERRRFHPNTIKRSCSSGLSVIVIKWLLCRYQVVCPND</sequence>
<dbReference type="Proteomes" id="UP000075884">
    <property type="component" value="Unassembled WGS sequence"/>
</dbReference>
<keyword evidence="2" id="KW-1185">Reference proteome</keyword>
<reference evidence="2" key="1">
    <citation type="submission" date="2013-03" db="EMBL/GenBank/DDBJ databases">
        <title>The Genome Sequence of Anopheles dirus WRAIR2.</title>
        <authorList>
            <consortium name="The Broad Institute Genomics Platform"/>
            <person name="Neafsey D.E."/>
            <person name="Walton C."/>
            <person name="Walker B."/>
            <person name="Young S.K."/>
            <person name="Zeng Q."/>
            <person name="Gargeya S."/>
            <person name="Fitzgerald M."/>
            <person name="Haas B."/>
            <person name="Abouelleil A."/>
            <person name="Allen A.W."/>
            <person name="Alvarado L."/>
            <person name="Arachchi H.M."/>
            <person name="Berlin A.M."/>
            <person name="Chapman S.B."/>
            <person name="Gainer-Dewar J."/>
            <person name="Goldberg J."/>
            <person name="Griggs A."/>
            <person name="Gujja S."/>
            <person name="Hansen M."/>
            <person name="Howarth C."/>
            <person name="Imamovic A."/>
            <person name="Ireland A."/>
            <person name="Larimer J."/>
            <person name="McCowan C."/>
            <person name="Murphy C."/>
            <person name="Pearson M."/>
            <person name="Poon T.W."/>
            <person name="Priest M."/>
            <person name="Roberts A."/>
            <person name="Saif S."/>
            <person name="Shea T."/>
            <person name="Sisk P."/>
            <person name="Sykes S."/>
            <person name="Wortman J."/>
            <person name="Nusbaum C."/>
            <person name="Birren B."/>
        </authorList>
    </citation>
    <scope>NUCLEOTIDE SEQUENCE [LARGE SCALE GENOMIC DNA]</scope>
    <source>
        <strain evidence="2">WRAIR2</strain>
    </source>
</reference>
<reference evidence="1" key="2">
    <citation type="submission" date="2020-05" db="UniProtKB">
        <authorList>
            <consortium name="EnsemblMetazoa"/>
        </authorList>
    </citation>
    <scope>IDENTIFICATION</scope>
    <source>
        <strain evidence="1">WRAIR2</strain>
    </source>
</reference>
<evidence type="ECO:0000313" key="1">
    <source>
        <dbReference type="EnsemblMetazoa" id="ADIR002508-PA"/>
    </source>
</evidence>
<protein>
    <submittedName>
        <fullName evidence="1">Uncharacterized protein</fullName>
    </submittedName>
</protein>